<feature type="transmembrane region" description="Helical" evidence="1">
    <location>
        <begin position="340"/>
        <end position="356"/>
    </location>
</feature>
<feature type="transmembrane region" description="Helical" evidence="1">
    <location>
        <begin position="163"/>
        <end position="183"/>
    </location>
</feature>
<comment type="caution">
    <text evidence="2">The sequence shown here is derived from an EMBL/GenBank/DDBJ whole genome shotgun (WGS) entry which is preliminary data.</text>
</comment>
<name>A0ABN1DT57_9GAMM</name>
<evidence type="ECO:0000313" key="3">
    <source>
        <dbReference type="Proteomes" id="UP001501169"/>
    </source>
</evidence>
<feature type="transmembrane region" description="Helical" evidence="1">
    <location>
        <begin position="6"/>
        <end position="25"/>
    </location>
</feature>
<dbReference type="EMBL" id="BAAAEO010000002">
    <property type="protein sequence ID" value="GAA0550121.1"/>
    <property type="molecule type" value="Genomic_DNA"/>
</dbReference>
<keyword evidence="1" id="KW-0812">Transmembrane</keyword>
<reference evidence="2 3" key="1">
    <citation type="journal article" date="2019" name="Int. J. Syst. Evol. Microbiol.">
        <title>The Global Catalogue of Microorganisms (GCM) 10K type strain sequencing project: providing services to taxonomists for standard genome sequencing and annotation.</title>
        <authorList>
            <consortium name="The Broad Institute Genomics Platform"/>
            <consortium name="The Broad Institute Genome Sequencing Center for Infectious Disease"/>
            <person name="Wu L."/>
            <person name="Ma J."/>
        </authorList>
    </citation>
    <scope>NUCLEOTIDE SEQUENCE [LARGE SCALE GENOMIC DNA]</scope>
    <source>
        <strain evidence="2 3">JCM 14331</strain>
    </source>
</reference>
<protein>
    <recommendedName>
        <fullName evidence="4">Isoprenylcysteine carboxyl methyltransferase (ICMT) family protein</fullName>
    </recommendedName>
</protein>
<keyword evidence="1" id="KW-0472">Membrane</keyword>
<feature type="transmembrane region" description="Helical" evidence="1">
    <location>
        <begin position="230"/>
        <end position="250"/>
    </location>
</feature>
<evidence type="ECO:0000256" key="1">
    <source>
        <dbReference type="SAM" id="Phobius"/>
    </source>
</evidence>
<feature type="transmembrane region" description="Helical" evidence="1">
    <location>
        <begin position="270"/>
        <end position="287"/>
    </location>
</feature>
<feature type="transmembrane region" description="Helical" evidence="1">
    <location>
        <begin position="32"/>
        <end position="51"/>
    </location>
</feature>
<feature type="transmembrane region" description="Helical" evidence="1">
    <location>
        <begin position="71"/>
        <end position="89"/>
    </location>
</feature>
<keyword evidence="3" id="KW-1185">Reference proteome</keyword>
<feature type="transmembrane region" description="Helical" evidence="1">
    <location>
        <begin position="190"/>
        <end position="214"/>
    </location>
</feature>
<evidence type="ECO:0008006" key="4">
    <source>
        <dbReference type="Google" id="ProtNLM"/>
    </source>
</evidence>
<feature type="transmembrane region" description="Helical" evidence="1">
    <location>
        <begin position="101"/>
        <end position="120"/>
    </location>
</feature>
<proteinExistence type="predicted"/>
<keyword evidence="1" id="KW-1133">Transmembrane helix</keyword>
<sequence length="398" mass="46413">MFMYTAWPLFICFNAGYLLLLMTNFQTYIGSFLASKLLIIITITPPLIVILKRQLAVSPVICVPDANMVKAKHAVVTVFFTLLLLYTHLMARFGISPFASFTFEFTLLYPILVLLAPWYLRFTSSRLAEPEDEYAKLGYSLLRRRKFILHEHKALILKSLVKLLFIPIMAGALFDTTEFLLTFSWSAKPLVIITGIFTFGLAFDLIVATIGYVFSSKLLNSDVKSTDPNISGWLVCLICYPPLLIIYHWIKQQTDNYLWYDWLTADHPLYWFWAFMITATWMTYWISSANFGWKFSNLTWRGLIDTGPYAYTKHPAYIAKNIYWWMHTVPFFGVTTTYEFIRNIAGLLFVSTVYYLRAKTEERHLMAFAEYRAYSEQIAKNGIFSRIKRRLFKRQVEA</sequence>
<evidence type="ECO:0000313" key="2">
    <source>
        <dbReference type="EMBL" id="GAA0550121.1"/>
    </source>
</evidence>
<gene>
    <name evidence="2" type="ORF">GCM10009098_17270</name>
</gene>
<organism evidence="2 3">
    <name type="scientific">Rheinheimera aquimaris</name>
    <dbReference type="NCBI Taxonomy" id="412437"/>
    <lineage>
        <taxon>Bacteria</taxon>
        <taxon>Pseudomonadati</taxon>
        <taxon>Pseudomonadota</taxon>
        <taxon>Gammaproteobacteria</taxon>
        <taxon>Chromatiales</taxon>
        <taxon>Chromatiaceae</taxon>
        <taxon>Rheinheimera</taxon>
    </lineage>
</organism>
<dbReference type="Gene3D" id="1.20.120.1630">
    <property type="match status" value="1"/>
</dbReference>
<accession>A0ABN1DT57</accession>
<dbReference type="Proteomes" id="UP001501169">
    <property type="component" value="Unassembled WGS sequence"/>
</dbReference>